<sequence>MISGLEDAQAEALGARESLDSRDRADGFAIRVEAAAEHELKLESLDKSGLTLMSVQEADDEGPQEAVVWVPDGSVPTLLRKIDEFTQNTQSGKPKNAALVANIEQIERATVASLWQEQDPLPDPDIPVWWELWLDPALSATDPVETLRRLSQVHGWQMSPRTVGIGHFRVAQLRTNMHGLTQILRTNACPSEIRKPTFTEEFHSRELRDLHRDFVVDLVGRLHPPVPGAPAITLFDTGVDQEHPLLRPALLDAHSAISGEGPDDNDARGHGTRMAGLAVFGDLESALTSASEVHLDHHLESVKILPRRTPDTPRPFGEVTATAVATAETANPEQVRKRVFAMAVTAESGQGVNGTDGTATLWSASVDALAVGTDVAVTHDRIDLLGPPEPGQSRLIVVSAGNVRDHRATDLVDENEPAAYLNLCDTSRIEDPAQAWNALTVGAHTELDHVPTADDFAGYRTVATPGLLSPHSRTSVMFRDAAAMKPDIVMEGGNLLVDADLTQVSGHDAISLTTTARSHHGQLLTTIDATSAATAQAARLAALAYARYPNLRAETIRGLLVHEAQWTDAMINGVYNRNGRRKIGAGQLARTVLRRYGWGVPSQERVLSSTTSAVTMIIQGSLKPFARDGKSVRLGELKLHELPWPREQLLDLDAEDVHLRVTLSYFIEPNPGRRGMLGQHTYASHRLRFALKGPFETMQEFEGRIAQAAQAEDDARTSIRPFDADRNWLVGPTNRDRGCLHADIWRGTARELADCGVLAVYPAGGWWKYNNSSDRVGRSVTYGLMVSLTTPEVSADLYTPTAVQLGVPVPAELHTATDTAIPLDARLF</sequence>
<dbReference type="EMBL" id="JAFFZS010000007">
    <property type="protein sequence ID" value="MBN0044726.1"/>
    <property type="molecule type" value="Genomic_DNA"/>
</dbReference>
<reference evidence="5 6" key="1">
    <citation type="submission" date="2021-02" db="EMBL/GenBank/DDBJ databases">
        <title>Whole genome sequencing of Streptomyces actuosus VRA1.</title>
        <authorList>
            <person name="Sen G."/>
            <person name="Sen A."/>
        </authorList>
    </citation>
    <scope>NUCLEOTIDE SEQUENCE [LARGE SCALE GENOMIC DNA]</scope>
    <source>
        <strain evidence="5 6">VRA1</strain>
    </source>
</reference>
<keyword evidence="3" id="KW-0720">Serine protease</keyword>
<dbReference type="InterPro" id="IPR036852">
    <property type="entry name" value="Peptidase_S8/S53_dom_sf"/>
</dbReference>
<dbReference type="InterPro" id="IPR000209">
    <property type="entry name" value="Peptidase_S8/S53_dom"/>
</dbReference>
<dbReference type="InterPro" id="IPR034074">
    <property type="entry name" value="Y4bN_pept_dom"/>
</dbReference>
<evidence type="ECO:0000313" key="5">
    <source>
        <dbReference type="EMBL" id="MBN0044726.1"/>
    </source>
</evidence>
<dbReference type="Gene3D" id="3.40.50.200">
    <property type="entry name" value="Peptidase S8/S53 domain"/>
    <property type="match status" value="1"/>
</dbReference>
<keyword evidence="2" id="KW-0378">Hydrolase</keyword>
<feature type="domain" description="Peptidase S8/S53" evidence="4">
    <location>
        <begin position="231"/>
        <end position="599"/>
    </location>
</feature>
<dbReference type="PRINTS" id="PR00723">
    <property type="entry name" value="SUBTILISIN"/>
</dbReference>
<dbReference type="InterPro" id="IPR015500">
    <property type="entry name" value="Peptidase_S8_subtilisin-rel"/>
</dbReference>
<protein>
    <submittedName>
        <fullName evidence="5">S8 family peptidase</fullName>
    </submittedName>
</protein>
<evidence type="ECO:0000256" key="3">
    <source>
        <dbReference type="ARBA" id="ARBA00022825"/>
    </source>
</evidence>
<organism evidence="5 6">
    <name type="scientific">Streptomyces actuosus</name>
    <dbReference type="NCBI Taxonomy" id="1885"/>
    <lineage>
        <taxon>Bacteria</taxon>
        <taxon>Bacillati</taxon>
        <taxon>Actinomycetota</taxon>
        <taxon>Actinomycetes</taxon>
        <taxon>Kitasatosporales</taxon>
        <taxon>Streptomycetaceae</taxon>
        <taxon>Streptomyces</taxon>
    </lineage>
</organism>
<evidence type="ECO:0000259" key="4">
    <source>
        <dbReference type="Pfam" id="PF00082"/>
    </source>
</evidence>
<keyword evidence="1" id="KW-0645">Protease</keyword>
<dbReference type="RefSeq" id="WP_205382946.1">
    <property type="nucleotide sequence ID" value="NZ_JAFFZS010000007.1"/>
</dbReference>
<proteinExistence type="predicted"/>
<dbReference type="Proteomes" id="UP000788262">
    <property type="component" value="Unassembled WGS sequence"/>
</dbReference>
<dbReference type="CDD" id="cd04847">
    <property type="entry name" value="Peptidases_S8_Subtilisin_like_2"/>
    <property type="match status" value="1"/>
</dbReference>
<keyword evidence="6" id="KW-1185">Reference proteome</keyword>
<accession>A0ABS2VNS1</accession>
<comment type="caution">
    <text evidence="5">The sequence shown here is derived from an EMBL/GenBank/DDBJ whole genome shotgun (WGS) entry which is preliminary data.</text>
</comment>
<evidence type="ECO:0000313" key="6">
    <source>
        <dbReference type="Proteomes" id="UP000788262"/>
    </source>
</evidence>
<name>A0ABS2VNS1_STRAS</name>
<evidence type="ECO:0000256" key="1">
    <source>
        <dbReference type="ARBA" id="ARBA00022670"/>
    </source>
</evidence>
<dbReference type="Pfam" id="PF00082">
    <property type="entry name" value="Peptidase_S8"/>
    <property type="match status" value="1"/>
</dbReference>
<gene>
    <name evidence="5" type="ORF">JS756_11520</name>
</gene>
<dbReference type="SUPFAM" id="SSF52743">
    <property type="entry name" value="Subtilisin-like"/>
    <property type="match status" value="1"/>
</dbReference>
<evidence type="ECO:0000256" key="2">
    <source>
        <dbReference type="ARBA" id="ARBA00022801"/>
    </source>
</evidence>